<proteinExistence type="predicted"/>
<dbReference type="AlphaFoldDB" id="A0AAE3KKN0"/>
<dbReference type="RefSeq" id="WP_253770551.1">
    <property type="nucleotide sequence ID" value="NZ_JAMTCK010000005.1"/>
</dbReference>
<name>A0AAE3KKN0_9PSEU</name>
<keyword evidence="2" id="KW-0472">Membrane</keyword>
<feature type="transmembrane region" description="Helical" evidence="2">
    <location>
        <begin position="20"/>
        <end position="40"/>
    </location>
</feature>
<keyword evidence="2" id="KW-0812">Transmembrane</keyword>
<protein>
    <submittedName>
        <fullName evidence="3">Uncharacterized protein</fullName>
    </submittedName>
</protein>
<sequence length="506" mass="52917">MPLKVADNAGSHPTGVSRAVLLRPLVALVVVVVSAAALGACAAAKSEPPAELTIDGRQIVDAAQVQTAGEQAMQATLNFGYVAKAGDEPVRCWFARVNLESEVDSRLWCGPVQVPGSPPAVDWVPVPMKSVEHNDVAVRVEAQTPQVPAVGNRSTPVGQLVRADGSKHNPASPQGELSAGSDFLAVLPDDGHRSNADIGLAEASGIRIRDDLLSVRATGWGKPDSFRLEDGSTLRAEPGLQLHVLRLHVERLFNIDPAFQQGPWAGWGPQQSTLSLDLPGRRQEVPADRLPDNGDVFLIYTVPTDTSTNAGAGAPNGKSGATGEGLVLNTVGVNSLEQRIAVPSGEHAASDPNSLRRAAGPPTAPQLSQQITVGEHAAMLHVTSVKFGRQRPVKSSAGDYSLATATDPNRALLEIGLQAQGDDLPVTPAGLLTKDRISVWLPDQSEARQVGVRYDGALFPVAVVVEVPADVTTVTVGLTAGAVNLTSSGRITLNPVGQPMPVVLNF</sequence>
<reference evidence="3" key="1">
    <citation type="submission" date="2022-06" db="EMBL/GenBank/DDBJ databases">
        <title>Genomic Encyclopedia of Archaeal and Bacterial Type Strains, Phase II (KMG-II): from individual species to whole genera.</title>
        <authorList>
            <person name="Goeker M."/>
        </authorList>
    </citation>
    <scope>NUCLEOTIDE SEQUENCE</scope>
    <source>
        <strain evidence="3">DSM 43935</strain>
    </source>
</reference>
<gene>
    <name evidence="3" type="ORF">LX83_002451</name>
</gene>
<feature type="region of interest" description="Disordered" evidence="1">
    <location>
        <begin position="344"/>
        <end position="366"/>
    </location>
</feature>
<organism evidence="3 4">
    <name type="scientific">Goodfellowiella coeruleoviolacea</name>
    <dbReference type="NCBI Taxonomy" id="334858"/>
    <lineage>
        <taxon>Bacteria</taxon>
        <taxon>Bacillati</taxon>
        <taxon>Actinomycetota</taxon>
        <taxon>Actinomycetes</taxon>
        <taxon>Pseudonocardiales</taxon>
        <taxon>Pseudonocardiaceae</taxon>
        <taxon>Goodfellowiella</taxon>
    </lineage>
</organism>
<dbReference type="EMBL" id="JAMTCK010000005">
    <property type="protein sequence ID" value="MCP2165593.1"/>
    <property type="molecule type" value="Genomic_DNA"/>
</dbReference>
<evidence type="ECO:0000256" key="1">
    <source>
        <dbReference type="SAM" id="MobiDB-lite"/>
    </source>
</evidence>
<keyword evidence="4" id="KW-1185">Reference proteome</keyword>
<evidence type="ECO:0000256" key="2">
    <source>
        <dbReference type="SAM" id="Phobius"/>
    </source>
</evidence>
<accession>A0AAE3KKN0</accession>
<keyword evidence="2" id="KW-1133">Transmembrane helix</keyword>
<dbReference type="Proteomes" id="UP001206128">
    <property type="component" value="Unassembled WGS sequence"/>
</dbReference>
<comment type="caution">
    <text evidence="3">The sequence shown here is derived from an EMBL/GenBank/DDBJ whole genome shotgun (WGS) entry which is preliminary data.</text>
</comment>
<evidence type="ECO:0000313" key="3">
    <source>
        <dbReference type="EMBL" id="MCP2165593.1"/>
    </source>
</evidence>
<evidence type="ECO:0000313" key="4">
    <source>
        <dbReference type="Proteomes" id="UP001206128"/>
    </source>
</evidence>